<gene>
    <name evidence="1" type="ORF">AC477_03515</name>
</gene>
<dbReference type="AlphaFoldDB" id="A0A0M0BV08"/>
<name>A0A0M0BV08_9ARCH</name>
<protein>
    <submittedName>
        <fullName evidence="1">Uncharacterized protein</fullName>
    </submittedName>
</protein>
<dbReference type="EMBL" id="LFWU01000081">
    <property type="protein sequence ID" value="KON32006.1"/>
    <property type="molecule type" value="Genomic_DNA"/>
</dbReference>
<sequence length="177" mass="21312">MGERETIDKVKNKQGILDRIQNFFTLGYGTKEDLRELDKKLRDLMYEDFRDMRHKWEDIYMEALNQNISTPSPKFKKIIQLMDRIMEKVRHADYGYAGLMDRKGHIREEELARVFNFDQTLSKNVEDIKQIVTQTYNNMEDENWKTISAEIKKIQGLLLDFEDKLQERKENFRPIDI</sequence>
<evidence type="ECO:0000313" key="1">
    <source>
        <dbReference type="EMBL" id="KON32006.1"/>
    </source>
</evidence>
<organism evidence="1 2">
    <name type="scientific">miscellaneous Crenarchaeota group-1 archaeon SG8-32-1</name>
    <dbReference type="NCBI Taxonomy" id="1685124"/>
    <lineage>
        <taxon>Archaea</taxon>
        <taxon>Candidatus Bathyarchaeota</taxon>
        <taxon>MCG-1</taxon>
    </lineage>
</organism>
<reference evidence="1 2" key="1">
    <citation type="submission" date="2015-06" db="EMBL/GenBank/DDBJ databases">
        <title>New insights into the roles of widespread benthic archaea in carbon and nitrogen cycling.</title>
        <authorList>
            <person name="Lazar C.S."/>
            <person name="Baker B.J."/>
            <person name="Seitz K.W."/>
            <person name="Hyde A.S."/>
            <person name="Dick G.J."/>
            <person name="Hinrichs K.-U."/>
            <person name="Teske A.P."/>
        </authorList>
    </citation>
    <scope>NUCLEOTIDE SEQUENCE [LARGE SCALE GENOMIC DNA]</scope>
    <source>
        <strain evidence="1">SG8-32-1</strain>
    </source>
</reference>
<dbReference type="Proteomes" id="UP000037237">
    <property type="component" value="Unassembled WGS sequence"/>
</dbReference>
<proteinExistence type="predicted"/>
<comment type="caution">
    <text evidence="1">The sequence shown here is derived from an EMBL/GenBank/DDBJ whole genome shotgun (WGS) entry which is preliminary data.</text>
</comment>
<accession>A0A0M0BV08</accession>
<evidence type="ECO:0000313" key="2">
    <source>
        <dbReference type="Proteomes" id="UP000037237"/>
    </source>
</evidence>